<evidence type="ECO:0000256" key="4">
    <source>
        <dbReference type="ARBA" id="ARBA00023242"/>
    </source>
</evidence>
<keyword evidence="3 5" id="KW-0694">RNA-binding</keyword>
<dbReference type="PANTHER" id="PTHR48039">
    <property type="entry name" value="RNA-BINDING MOTIF PROTEIN 14B"/>
    <property type="match status" value="1"/>
</dbReference>
<feature type="domain" description="RRM" evidence="7">
    <location>
        <begin position="26"/>
        <end position="101"/>
    </location>
</feature>
<dbReference type="GO" id="GO:0003729">
    <property type="term" value="F:mRNA binding"/>
    <property type="evidence" value="ECO:0007669"/>
    <property type="project" value="TreeGrafter"/>
</dbReference>
<feature type="region of interest" description="Disordered" evidence="6">
    <location>
        <begin position="1"/>
        <end position="25"/>
    </location>
</feature>
<evidence type="ECO:0000259" key="7">
    <source>
        <dbReference type="PROSITE" id="PS50102"/>
    </source>
</evidence>
<feature type="domain" description="RRM" evidence="7">
    <location>
        <begin position="209"/>
        <end position="287"/>
    </location>
</feature>
<dbReference type="Gene3D" id="3.30.70.330">
    <property type="match status" value="4"/>
</dbReference>
<keyword evidence="4" id="KW-0539">Nucleus</keyword>
<keyword evidence="9" id="KW-1185">Reference proteome</keyword>
<organism evidence="8 9">
    <name type="scientific">Paramicrosporidium saccamoebae</name>
    <dbReference type="NCBI Taxonomy" id="1246581"/>
    <lineage>
        <taxon>Eukaryota</taxon>
        <taxon>Fungi</taxon>
        <taxon>Fungi incertae sedis</taxon>
        <taxon>Cryptomycota</taxon>
        <taxon>Cryptomycota incertae sedis</taxon>
        <taxon>Paramicrosporidium</taxon>
    </lineage>
</organism>
<dbReference type="PROSITE" id="PS50102">
    <property type="entry name" value="RRM"/>
    <property type="match status" value="3"/>
</dbReference>
<proteinExistence type="predicted"/>
<accession>A0A2H9THC0</accession>
<dbReference type="EMBL" id="MTSL01000189">
    <property type="protein sequence ID" value="PJF17154.1"/>
    <property type="molecule type" value="Genomic_DNA"/>
</dbReference>
<dbReference type="CDD" id="cd00590">
    <property type="entry name" value="RRM_SF"/>
    <property type="match status" value="1"/>
</dbReference>
<feature type="region of interest" description="Disordered" evidence="6">
    <location>
        <begin position="718"/>
        <end position="747"/>
    </location>
</feature>
<sequence>MTTDSVAVPTVASTKKRRDGGTHTKTTIFIPKLPSGASGKELEEMFSEWGAVRSAFTVKKGDGCIGFVHFALSEDAKRALETVSKGVPFKGKTIVGELALRKNASKDEKPAQDPVKAVPVKKSPVLLMEISEGKESFDKKQLYKKVRKSGNLKELIYPVEGNIHCAKLVFTNSFEAEKALAKLDQHTFKGRKFTVTAAPAEVKSTLKMHRLIVRNLAFSAKKSTVEAAFSPHGTVVEVTIPTKPGSKIMRGFAFVQMNSKEEAQMALDSLNGTEIAGRVVAVDWAVDKTTFQKLNVESPVLKEDEEVDVEDEEVDIEDKEMDVENSDEEVDVENSDEEVDVEEESEMVDNLPDNPLEIPSPNTDLGTTVFIRNVAFVTEEEDLAAALEAFGALEYVKIVRDSNTGATKGTAFAKFKQSSAAKAACEASEQICQTQLEAPVVDPSELEQSLTTVSSKLEQLARKRTGKDFKSIVETGSAIVTDDQSKGIIVDGRALSVLPAIDRKTAVRMKKEGGFLDSGPQDRRNLYLLNETALKPKTTLAKRFWPTIDVSYREQLLKERRKELKDNHNVFVSPTRLSLRHLPTSVDATDVKRVLRTAIERALALVEGDEGYPMIDDKLLPSLRPHLKQVKIIRGERERSKGYAFAEFSHPVHSLLVVRYLANYAPGLWRELLDKFQGSRHREAVFRAKAPVVEFATEKMSIVNKRAEAGNMNESAVQKSVGTTNRGARKMAKPIDKAYRPKRSKLQ</sequence>
<evidence type="ECO:0000313" key="8">
    <source>
        <dbReference type="EMBL" id="PJF17154.1"/>
    </source>
</evidence>
<dbReference type="InterPro" id="IPR051945">
    <property type="entry name" value="RRM_MRD1_RNA_proc_ribogen"/>
</dbReference>
<gene>
    <name evidence="8" type="ORF">PSACC_03047</name>
</gene>
<dbReference type="OrthoDB" id="267048at2759"/>
<dbReference type="Pfam" id="PF00076">
    <property type="entry name" value="RRM_1"/>
    <property type="match status" value="3"/>
</dbReference>
<comment type="subcellular location">
    <subcellularLocation>
        <location evidence="1">Nucleus</location>
    </subcellularLocation>
</comment>
<dbReference type="Proteomes" id="UP000240830">
    <property type="component" value="Unassembled WGS sequence"/>
</dbReference>
<reference evidence="8 9" key="1">
    <citation type="submission" date="2016-10" db="EMBL/GenBank/DDBJ databases">
        <title>The genome of Paramicrosporidium saccamoebae is the missing link in understanding Cryptomycota and Microsporidia evolution.</title>
        <authorList>
            <person name="Quandt C.A."/>
            <person name="Beaudet D."/>
            <person name="Corsaro D."/>
            <person name="Michel R."/>
            <person name="Corradi N."/>
            <person name="James T."/>
        </authorList>
    </citation>
    <scope>NUCLEOTIDE SEQUENCE [LARGE SCALE GENOMIC DNA]</scope>
    <source>
        <strain evidence="8 9">KSL3</strain>
    </source>
</reference>
<dbReference type="SMART" id="SM00360">
    <property type="entry name" value="RRM"/>
    <property type="match status" value="4"/>
</dbReference>
<evidence type="ECO:0000256" key="2">
    <source>
        <dbReference type="ARBA" id="ARBA00022737"/>
    </source>
</evidence>
<evidence type="ECO:0000256" key="5">
    <source>
        <dbReference type="PROSITE-ProRule" id="PRU00176"/>
    </source>
</evidence>
<dbReference type="InterPro" id="IPR035979">
    <property type="entry name" value="RBD_domain_sf"/>
</dbReference>
<dbReference type="InterPro" id="IPR012677">
    <property type="entry name" value="Nucleotide-bd_a/b_plait_sf"/>
</dbReference>
<feature type="region of interest" description="Disordered" evidence="6">
    <location>
        <begin position="311"/>
        <end position="340"/>
    </location>
</feature>
<evidence type="ECO:0000256" key="3">
    <source>
        <dbReference type="ARBA" id="ARBA00022884"/>
    </source>
</evidence>
<dbReference type="InterPro" id="IPR000504">
    <property type="entry name" value="RRM_dom"/>
</dbReference>
<comment type="caution">
    <text evidence="8">The sequence shown here is derived from an EMBL/GenBank/DDBJ whole genome shotgun (WGS) entry which is preliminary data.</text>
</comment>
<evidence type="ECO:0000313" key="9">
    <source>
        <dbReference type="Proteomes" id="UP000240830"/>
    </source>
</evidence>
<dbReference type="AlphaFoldDB" id="A0A2H9THC0"/>
<protein>
    <recommendedName>
        <fullName evidence="7">RRM domain-containing protein</fullName>
    </recommendedName>
</protein>
<evidence type="ECO:0000256" key="6">
    <source>
        <dbReference type="SAM" id="MobiDB-lite"/>
    </source>
</evidence>
<feature type="domain" description="RRM" evidence="7">
    <location>
        <begin position="367"/>
        <end position="453"/>
    </location>
</feature>
<name>A0A2H9THC0_9FUNG</name>
<dbReference type="PANTHER" id="PTHR48039:SF5">
    <property type="entry name" value="RNA-BINDING PROTEIN 28"/>
    <property type="match status" value="1"/>
</dbReference>
<dbReference type="SUPFAM" id="SSF54928">
    <property type="entry name" value="RNA-binding domain, RBD"/>
    <property type="match status" value="2"/>
</dbReference>
<keyword evidence="2" id="KW-0677">Repeat</keyword>
<dbReference type="GO" id="GO:0005634">
    <property type="term" value="C:nucleus"/>
    <property type="evidence" value="ECO:0007669"/>
    <property type="project" value="UniProtKB-SubCell"/>
</dbReference>
<dbReference type="CDD" id="cd12414">
    <property type="entry name" value="RRM2_RBM28_like"/>
    <property type="match status" value="1"/>
</dbReference>
<dbReference type="STRING" id="1246581.A0A2H9THC0"/>
<evidence type="ECO:0000256" key="1">
    <source>
        <dbReference type="ARBA" id="ARBA00004123"/>
    </source>
</evidence>